<dbReference type="EMBL" id="AACQKE010000033">
    <property type="protein sequence ID" value="EAL6855284.1"/>
    <property type="molecule type" value="Genomic_DNA"/>
</dbReference>
<dbReference type="EMBL" id="AAMHEF010000024">
    <property type="protein sequence ID" value="EDH3168923.1"/>
    <property type="molecule type" value="Genomic_DNA"/>
</dbReference>
<sequence>MKIGIFPITTYSQLDDFIPRVVWYLYPFRDWFSICNLYVSFKVKKKNKCLEHFDQIIYRNFKHMNISYVSNSNIFDFSFLFGLDYIFLTNDLMFRELSIFKKKYNLSIEIIRIDHERLSYADSFFLRFGEKIPNLYEKYKQISKNKILSLIKPLKTNKIYLFGTGPNSKYAFDYDYSDGLVIACNSMVINKDIIVKLKPKIFVIADPIFHAGPSSYAAEFRQNLIEMFIVNPCVIVVPLRDYHIYSTYLPSFMIDFLVPIFFKIPSIDESPFYIDILKYFEVKTTNNILTLFQLPLAASLGNEIYIIGCDGRPKSKDSYFWSHNDKVQIINKMDVIKVVHKGFFQIKYNEYYDKHMYFIKNLVKTIEKHGKQIINLTPSYIPPLQKRISDLILETNRQKNICDLSIILPIYNMQKYIEKYLNFLLNMQDINYELIVIDDFSEDLSLELLLKQELQNVDRLKVYQNFNKNGLYGAIKTGLKLAVGKYVLILDSDIVIYPDKLKSNLKLLKHNEEKKILFTSSDFATKTEIIYQNYNYIHSYASFIFKREFINRYMQSCNISFKEEILLKFPSLIIKNQNSIIKHILYSDQFLKHGNYFFKIKEYYLAYLCYNRVDEKIKKYIQINFELCKKFKENM</sequence>
<evidence type="ECO:0000313" key="4">
    <source>
        <dbReference type="EMBL" id="EAK5620090.1"/>
    </source>
</evidence>
<dbReference type="CDD" id="cd00761">
    <property type="entry name" value="Glyco_tranf_GTA_type"/>
    <property type="match status" value="1"/>
</dbReference>
<dbReference type="SUPFAM" id="SSF53448">
    <property type="entry name" value="Nucleotide-diphospho-sugar transferases"/>
    <property type="match status" value="1"/>
</dbReference>
<dbReference type="AlphaFoldDB" id="A0A5T0VDH8"/>
<dbReference type="InterPro" id="IPR029044">
    <property type="entry name" value="Nucleotide-diphossugar_trans"/>
</dbReference>
<accession>A0A5T0VDH8</accession>
<evidence type="ECO:0000313" key="6">
    <source>
        <dbReference type="EMBL" id="EAL6855284.1"/>
    </source>
</evidence>
<gene>
    <name evidence="5" type="ORF">AZ785_08505</name>
    <name evidence="2" type="ORF">BB944_01775</name>
    <name evidence="3" type="ORF">BWN18_08700</name>
    <name evidence="4" type="ORF">C5K60_07675</name>
    <name evidence="6" type="ORF">DST87_09040</name>
    <name evidence="7" type="ORF">FKJ23_06175</name>
    <name evidence="8" type="ORF">GC734_08395</name>
</gene>
<dbReference type="EMBL" id="AACHGX010000011">
    <property type="protein sequence ID" value="EAK5620090.1"/>
    <property type="molecule type" value="Genomic_DNA"/>
</dbReference>
<evidence type="ECO:0000259" key="1">
    <source>
        <dbReference type="Pfam" id="PF00535"/>
    </source>
</evidence>
<reference evidence="4" key="1">
    <citation type="submission" date="2018-06" db="EMBL/GenBank/DDBJ databases">
        <authorList>
            <consortium name="NARMS: The National Antimicrobial Resistance Monitoring System"/>
        </authorList>
    </citation>
    <scope>NUCLEOTIDE SEQUENCE</scope>
    <source>
        <strain evidence="6">CVM N17C057</strain>
        <strain evidence="4">FSIS11807354</strain>
        <strain evidence="7">FSIS11921937</strain>
        <strain evidence="8">FSIS11925448</strain>
        <strain evidence="5">FSIS1605861</strain>
        <strain evidence="2">FSIS1607015</strain>
        <strain evidence="3">FSIS1609793</strain>
    </source>
</reference>
<dbReference type="Gene3D" id="3.90.550.10">
    <property type="entry name" value="Spore Coat Polysaccharide Biosynthesis Protein SpsA, Chain A"/>
    <property type="match status" value="1"/>
</dbReference>
<dbReference type="InterPro" id="IPR001173">
    <property type="entry name" value="Glyco_trans_2-like"/>
</dbReference>
<keyword evidence="4" id="KW-0808">Transferase</keyword>
<dbReference type="EMBL" id="AACMUQ010000019">
    <property type="protein sequence ID" value="EAL2684297.1"/>
    <property type="molecule type" value="Genomic_DNA"/>
</dbReference>
<proteinExistence type="predicted"/>
<evidence type="ECO:0000313" key="5">
    <source>
        <dbReference type="EMBL" id="EAL2684297.1"/>
    </source>
</evidence>
<dbReference type="RefSeq" id="WP_002805487.1">
    <property type="nucleotide sequence ID" value="NZ_AANORL020000008.1"/>
</dbReference>
<evidence type="ECO:0000313" key="8">
    <source>
        <dbReference type="EMBL" id="EDH3168923.1"/>
    </source>
</evidence>
<evidence type="ECO:0000313" key="2">
    <source>
        <dbReference type="EMBL" id="EAJ7778723.1"/>
    </source>
</evidence>
<dbReference type="EMBL" id="AACAQG010000004">
    <property type="protein sequence ID" value="EAJ7778723.1"/>
    <property type="molecule type" value="Genomic_DNA"/>
</dbReference>
<dbReference type="PANTHER" id="PTHR22916:SF3">
    <property type="entry name" value="UDP-GLCNAC:BETAGAL BETA-1,3-N-ACETYLGLUCOSAMINYLTRANSFERASE-LIKE PROTEIN 1"/>
    <property type="match status" value="1"/>
</dbReference>
<dbReference type="EMBL" id="AAJEOU010000007">
    <property type="protein sequence ID" value="ECL0293445.1"/>
    <property type="molecule type" value="Genomic_DNA"/>
</dbReference>
<feature type="domain" description="Glycosyltransferase 2-like" evidence="1">
    <location>
        <begin position="405"/>
        <end position="536"/>
    </location>
</feature>
<dbReference type="PANTHER" id="PTHR22916">
    <property type="entry name" value="GLYCOSYLTRANSFERASE"/>
    <property type="match status" value="1"/>
</dbReference>
<dbReference type="EMBL" id="AACBRT010000018">
    <property type="protein sequence ID" value="EAK0055950.1"/>
    <property type="molecule type" value="Genomic_DNA"/>
</dbReference>
<name>A0A5T0VDH8_CAMCO</name>
<dbReference type="GO" id="GO:0016758">
    <property type="term" value="F:hexosyltransferase activity"/>
    <property type="evidence" value="ECO:0007669"/>
    <property type="project" value="UniProtKB-ARBA"/>
</dbReference>
<protein>
    <submittedName>
        <fullName evidence="4 8">Glycosyltransferase</fullName>
    </submittedName>
</protein>
<dbReference type="Pfam" id="PF00535">
    <property type="entry name" value="Glycos_transf_2"/>
    <property type="match status" value="1"/>
</dbReference>
<evidence type="ECO:0000313" key="3">
    <source>
        <dbReference type="EMBL" id="EAK0055950.1"/>
    </source>
</evidence>
<organism evidence="4">
    <name type="scientific">Campylobacter coli</name>
    <dbReference type="NCBI Taxonomy" id="195"/>
    <lineage>
        <taxon>Bacteria</taxon>
        <taxon>Pseudomonadati</taxon>
        <taxon>Campylobacterota</taxon>
        <taxon>Epsilonproteobacteria</taxon>
        <taxon>Campylobacterales</taxon>
        <taxon>Campylobacteraceae</taxon>
        <taxon>Campylobacter</taxon>
    </lineage>
</organism>
<comment type="caution">
    <text evidence="4">The sequence shown here is derived from an EMBL/GenBank/DDBJ whole genome shotgun (WGS) entry which is preliminary data.</text>
</comment>
<evidence type="ECO:0000313" key="7">
    <source>
        <dbReference type="EMBL" id="ECL0293445.1"/>
    </source>
</evidence>